<protein>
    <submittedName>
        <fullName evidence="1">Peroxiredoxin</fullName>
    </submittedName>
</protein>
<reference evidence="1" key="1">
    <citation type="submission" date="2019-03" db="EMBL/GenBank/DDBJ databases">
        <title>Complete genome sequence of enteropathogenic Citrobacter rodentium strain DBS100.</title>
        <authorList>
            <person name="Popov G."/>
            <person name="Fiebig A."/>
            <person name="Shideler S."/>
            <person name="Coombes B."/>
            <person name="Savchenko A."/>
        </authorList>
    </citation>
    <scope>NUCLEOTIDE SEQUENCE</scope>
    <source>
        <strain evidence="1">DBS100</strain>
    </source>
</reference>
<accession>A0A482PVH6</accession>
<sequence length="48" mass="5958">MSANENAVKRRRAQYFWRLKKKKFNSHCRMIKKEYTKEGFIDDSAIFW</sequence>
<gene>
    <name evidence="1" type="ORF">E2R62_25705</name>
</gene>
<dbReference type="AlphaFoldDB" id="A0A482PVH6"/>
<proteinExistence type="predicted"/>
<dbReference type="EMBL" id="CP038008">
    <property type="protein sequence ID" value="QBY31886.1"/>
    <property type="molecule type" value="Genomic_DNA"/>
</dbReference>
<organism evidence="1">
    <name type="scientific">Citrobacter rodentium</name>
    <dbReference type="NCBI Taxonomy" id="67825"/>
    <lineage>
        <taxon>Bacteria</taxon>
        <taxon>Pseudomonadati</taxon>
        <taxon>Pseudomonadota</taxon>
        <taxon>Gammaproteobacteria</taxon>
        <taxon>Enterobacterales</taxon>
        <taxon>Enterobacteriaceae</taxon>
        <taxon>Citrobacter</taxon>
    </lineage>
</organism>
<name>A0A482PVH6_CITRO</name>
<evidence type="ECO:0000313" key="1">
    <source>
        <dbReference type="EMBL" id="QBY31886.1"/>
    </source>
</evidence>